<dbReference type="GO" id="GO:0005886">
    <property type="term" value="C:plasma membrane"/>
    <property type="evidence" value="ECO:0007669"/>
    <property type="project" value="TreeGrafter"/>
</dbReference>
<dbReference type="InterPro" id="IPR035892">
    <property type="entry name" value="C2_domain_sf"/>
</dbReference>
<evidence type="ECO:0000259" key="3">
    <source>
        <dbReference type="PROSITE" id="PS51651"/>
    </source>
</evidence>
<dbReference type="Pfam" id="PF14429">
    <property type="entry name" value="DOCK-C2"/>
    <property type="match status" value="1"/>
</dbReference>
<dbReference type="InterPro" id="IPR056372">
    <property type="entry name" value="TPR_DOCK"/>
</dbReference>
<sequence length="1357" mass="156117">MVLKHILLPQKSNIRDYGYPCWSEIKKAAAMLGIDSETKLAEEDPEIALQKESGVLVPKELEDGEIEKFTIEQLISFHSDAKVMSVGNASLFGDDEKSEYLGRGDEPIFQLVFDIKHCIFSARNNTTLLFSIFDDSRKSFLTEEYCLTLTEKNFPTVGAPEDCKVLFRDLKQEDIEKDLYIVCKIYRFGPMEAPDEKNKKKKVSMKDVIRPYGITVIPLREQFPKLLRSIGTEANFEPGTAQIWCPKEEAYFVQLPFDLIEKKKNAPCTIAPMSIGIAHSLTLYQGQHEDLQKSYSAYDKLTHVHPLEVNPQTHSERHELYVTLLDMHVNQRSKRSACNVMCKVSLRNEQYEPLVGVVMMGRGGMAQPENEHESPVYYHTNDPTLSQTYVIAVPSSIKEMEKCHLYLSFWHTPGTSKKMEERGFAFLPLYDPKLRQMKTNKNYLLELYRMDKAPTGYLNNPNLKAEGKQAQIIYKMCSTKVLPDNDIHTFMTWEDQDPKTLASAIQRVQRKTFGELMQVLDEFMKVVFSIMSTLHKDPGMVEQSFFALVGVLGEVNKGVNIRFKNRIEEWIQNRFEYPGLWKVLADQILKLLKWIASEDAKKAETKDASPDLSKQGAEIARQLTKSMRGIQYLFLLMKRSVDLEIQNEKEAKLRIQTEYDNKINAIFDSLNRVMGLTEPRTVTGVQKSQDLTKRTVKFVESAQNTGVVNSVEKLLLMLRILENPKFNRKDIVELFLPCVAKQLTFHMSQSIDEQIACAIIIEKCVAYLDPKRPRTLKSIERNAVRVVHDGKGCEPREELLHQFTHLFLVFFGALDNIRKVDMSEVSNAQRIFGKTVDKNPAKRQRGMSVPSVESIASDQIVVHRSFLVTIAELSRLLTGGTAKSDTFAEKSDRVDIVIREERAKSDINAAKLIEGVLKCCKNLLEESLFPRSWVFMRMVEAEVGLRAFSWFGSTLRTNYMDTSFNKELWDSWLALGMLFLSHRDFAIEDMIKQRADIVRDAYGDIRTTAINQLRTAWDVLKSHRSELAETMVTAAIAASASEMQQIQEFAEDVYFQMMKSEFETTNSMKNVETHTIDQVDSLTEDYGNDEKIINRYLDFFRKRVSAKLANSNTKLKKIGEQFIGEIERLYEYLVQLRKLPNDAVHEDERTSATLKLLNYLDKGGKVDMYNRYIHKLSLMHAQLGNHIESGQCHVKHASRLGWSDRVLRAEPHFSLDEQPEWRRHVQLLENAYQQFQIGEAWEMAVRVCQELSHALSAQLEKESQCWKFISQCDRVFQTHFLLSFRGDFPDELRESVMDFTNRIKAKWKDAKVVNSSDPVPAENESPDFKGQYIRVAKLNPSSPEEMDGGDFKWEKTK</sequence>
<protein>
    <submittedName>
        <fullName evidence="4">Dedicator of cytokinesis 3</fullName>
    </submittedName>
</protein>
<feature type="non-terminal residue" evidence="4">
    <location>
        <position position="1357"/>
    </location>
</feature>
<feature type="domain" description="DOCKER" evidence="3">
    <location>
        <begin position="1160"/>
        <end position="1357"/>
    </location>
</feature>
<dbReference type="Gene3D" id="1.25.40.410">
    <property type="match status" value="1"/>
</dbReference>
<comment type="similarity">
    <text evidence="1">Belongs to the DOCK family.</text>
</comment>
<dbReference type="PANTHER" id="PTHR45653:SF10">
    <property type="entry name" value="MYOBLAST CITY, ISOFORM B"/>
    <property type="match status" value="1"/>
</dbReference>
<comment type="caution">
    <text evidence="4">The sequence shown here is derived from an EMBL/GenBank/DDBJ whole genome shotgun (WGS) entry which is preliminary data.</text>
</comment>
<dbReference type="InterPro" id="IPR043161">
    <property type="entry name" value="DOCK_C_lobe_A"/>
</dbReference>
<dbReference type="GO" id="GO:0005085">
    <property type="term" value="F:guanyl-nucleotide exchange factor activity"/>
    <property type="evidence" value="ECO:0007669"/>
    <property type="project" value="InterPro"/>
</dbReference>
<dbReference type="InterPro" id="IPR027007">
    <property type="entry name" value="C2_DOCK-type_domain"/>
</dbReference>
<name>X6P1H5_RETFI</name>
<evidence type="ECO:0000259" key="2">
    <source>
        <dbReference type="PROSITE" id="PS51650"/>
    </source>
</evidence>
<dbReference type="PROSITE" id="PS51651">
    <property type="entry name" value="DOCKER"/>
    <property type="match status" value="1"/>
</dbReference>
<gene>
    <name evidence="4" type="ORF">RFI_05117</name>
</gene>
<reference evidence="4 5" key="1">
    <citation type="journal article" date="2013" name="Curr. Biol.">
        <title>The Genome of the Foraminiferan Reticulomyxa filosa.</title>
        <authorList>
            <person name="Glockner G."/>
            <person name="Hulsmann N."/>
            <person name="Schleicher M."/>
            <person name="Noegel A.A."/>
            <person name="Eichinger L."/>
            <person name="Gallinger C."/>
            <person name="Pawlowski J."/>
            <person name="Sierra R."/>
            <person name="Euteneuer U."/>
            <person name="Pillet L."/>
            <person name="Moustafa A."/>
            <person name="Platzer M."/>
            <person name="Groth M."/>
            <person name="Szafranski K."/>
            <person name="Schliwa M."/>
        </authorList>
    </citation>
    <scope>NUCLEOTIDE SEQUENCE [LARGE SCALE GENOMIC DNA]</scope>
</reference>
<dbReference type="GO" id="GO:0031267">
    <property type="term" value="F:small GTPase binding"/>
    <property type="evidence" value="ECO:0007669"/>
    <property type="project" value="TreeGrafter"/>
</dbReference>
<dbReference type="GO" id="GO:0005737">
    <property type="term" value="C:cytoplasm"/>
    <property type="evidence" value="ECO:0007669"/>
    <property type="project" value="TreeGrafter"/>
</dbReference>
<dbReference type="GO" id="GO:0007264">
    <property type="term" value="P:small GTPase-mediated signal transduction"/>
    <property type="evidence" value="ECO:0007669"/>
    <property type="project" value="InterPro"/>
</dbReference>
<dbReference type="OrthoDB" id="18896at2759"/>
<dbReference type="InterPro" id="IPR026791">
    <property type="entry name" value="DOCK"/>
</dbReference>
<evidence type="ECO:0000313" key="5">
    <source>
        <dbReference type="Proteomes" id="UP000023152"/>
    </source>
</evidence>
<evidence type="ECO:0000313" key="4">
    <source>
        <dbReference type="EMBL" id="ETO31998.1"/>
    </source>
</evidence>
<dbReference type="Gene3D" id="2.60.40.150">
    <property type="entry name" value="C2 domain"/>
    <property type="match status" value="1"/>
</dbReference>
<accession>X6P1H5</accession>
<dbReference type="OMA" id="XQYETVV"/>
<dbReference type="PROSITE" id="PS51650">
    <property type="entry name" value="C2_DOCK"/>
    <property type="match status" value="1"/>
</dbReference>
<evidence type="ECO:0000256" key="1">
    <source>
        <dbReference type="PROSITE-ProRule" id="PRU00983"/>
    </source>
</evidence>
<dbReference type="InterPro" id="IPR027357">
    <property type="entry name" value="DOCKER_dom"/>
</dbReference>
<dbReference type="EMBL" id="ASPP01004544">
    <property type="protein sequence ID" value="ETO31998.1"/>
    <property type="molecule type" value="Genomic_DNA"/>
</dbReference>
<feature type="domain" description="C2 DOCK-type" evidence="2">
    <location>
        <begin position="317"/>
        <end position="482"/>
    </location>
</feature>
<dbReference type="Pfam" id="PF23554">
    <property type="entry name" value="TPR_DOCK"/>
    <property type="match status" value="1"/>
</dbReference>
<proteinExistence type="inferred from homology"/>
<keyword evidence="5" id="KW-1185">Reference proteome</keyword>
<organism evidence="4 5">
    <name type="scientific">Reticulomyxa filosa</name>
    <dbReference type="NCBI Taxonomy" id="46433"/>
    <lineage>
        <taxon>Eukaryota</taxon>
        <taxon>Sar</taxon>
        <taxon>Rhizaria</taxon>
        <taxon>Retaria</taxon>
        <taxon>Foraminifera</taxon>
        <taxon>Monothalamids</taxon>
        <taxon>Reticulomyxidae</taxon>
        <taxon>Reticulomyxa</taxon>
    </lineage>
</organism>
<dbReference type="PANTHER" id="PTHR45653">
    <property type="entry name" value="DEDICATOR OF CYTOKINESIS"/>
    <property type="match status" value="1"/>
</dbReference>
<dbReference type="Proteomes" id="UP000023152">
    <property type="component" value="Unassembled WGS sequence"/>
</dbReference>